<dbReference type="Pfam" id="PF12689">
    <property type="entry name" value="Acid_PPase"/>
    <property type="match status" value="1"/>
</dbReference>
<evidence type="ECO:0000313" key="2">
    <source>
        <dbReference type="Proteomes" id="UP001190700"/>
    </source>
</evidence>
<reference evidence="1 2" key="1">
    <citation type="journal article" date="2015" name="Genome Biol. Evol.">
        <title>Comparative Genomics of a Bacterivorous Green Alga Reveals Evolutionary Causalities and Consequences of Phago-Mixotrophic Mode of Nutrition.</title>
        <authorList>
            <person name="Burns J.A."/>
            <person name="Paasch A."/>
            <person name="Narechania A."/>
            <person name="Kim E."/>
        </authorList>
    </citation>
    <scope>NUCLEOTIDE SEQUENCE [LARGE SCALE GENOMIC DNA]</scope>
    <source>
        <strain evidence="1 2">PLY_AMNH</strain>
    </source>
</reference>
<dbReference type="PANTHER" id="PTHR17901:SF14">
    <property type="entry name" value="MAGNESIUM-DEPENDENT PHOSPHATASE 1"/>
    <property type="match status" value="1"/>
</dbReference>
<comment type="caution">
    <text evidence="1">The sequence shown here is derived from an EMBL/GenBank/DDBJ whole genome shotgun (WGS) entry which is preliminary data.</text>
</comment>
<dbReference type="EMBL" id="LGRX02012483">
    <property type="protein sequence ID" value="KAK3267318.1"/>
    <property type="molecule type" value="Genomic_DNA"/>
</dbReference>
<proteinExistence type="predicted"/>
<organism evidence="1 2">
    <name type="scientific">Cymbomonas tetramitiformis</name>
    <dbReference type="NCBI Taxonomy" id="36881"/>
    <lineage>
        <taxon>Eukaryota</taxon>
        <taxon>Viridiplantae</taxon>
        <taxon>Chlorophyta</taxon>
        <taxon>Pyramimonadophyceae</taxon>
        <taxon>Pyramimonadales</taxon>
        <taxon>Pyramimonadaceae</taxon>
        <taxon>Cymbomonas</taxon>
    </lineage>
</organism>
<dbReference type="SUPFAM" id="SSF56784">
    <property type="entry name" value="HAD-like"/>
    <property type="match status" value="1"/>
</dbReference>
<dbReference type="Gene3D" id="3.40.50.1000">
    <property type="entry name" value="HAD superfamily/HAD-like"/>
    <property type="match status" value="1"/>
</dbReference>
<accession>A0AAE0L081</accession>
<dbReference type="PANTHER" id="PTHR17901">
    <property type="entry name" value="MAGNESIUM-DEPENDENT PHOSPHATASE 1 MDP1"/>
    <property type="match status" value="1"/>
</dbReference>
<dbReference type="InterPro" id="IPR036412">
    <property type="entry name" value="HAD-like_sf"/>
</dbReference>
<dbReference type="InterPro" id="IPR010036">
    <property type="entry name" value="MDP_1_eu_arc"/>
</dbReference>
<sequence>MSSASSLALISLPGIYCSRCGHHGLVPRSAHNRTLAASRWGTPKVCWREKLSRKRFLKFHEGSLGPAKPLRTRFRICRAGRNKQGKRSEGSSNDELHSFVEKVLLAGPLPALCVFDLDHTLFRCYLDCDSYGPPFKMVSVDTVEDVRGRSLSLYPESRACTEALKTAGVKMCIASRSPVAGWYKQVLDAHNMLPDFDPVYIHGGGEIGYPGTKLGHFLNITKVTGIEFEDMIFMDDEYEVHFLVTWVECRCKGGRLQRGEACEGGMRSKNVRAVLGGALPKRDGGTLLQAAASE</sequence>
<dbReference type="Proteomes" id="UP001190700">
    <property type="component" value="Unassembled WGS sequence"/>
</dbReference>
<keyword evidence="2" id="KW-1185">Reference proteome</keyword>
<gene>
    <name evidence="1" type="ORF">CYMTET_24116</name>
</gene>
<evidence type="ECO:0000313" key="1">
    <source>
        <dbReference type="EMBL" id="KAK3267318.1"/>
    </source>
</evidence>
<name>A0AAE0L081_9CHLO</name>
<dbReference type="GO" id="GO:0003993">
    <property type="term" value="F:acid phosphatase activity"/>
    <property type="evidence" value="ECO:0007669"/>
    <property type="project" value="TreeGrafter"/>
</dbReference>
<protein>
    <submittedName>
        <fullName evidence="1">Uncharacterized protein</fullName>
    </submittedName>
</protein>
<dbReference type="AlphaFoldDB" id="A0AAE0L081"/>
<dbReference type="InterPro" id="IPR023214">
    <property type="entry name" value="HAD_sf"/>
</dbReference>